<accession>A0A8J2RPE9</accession>
<proteinExistence type="predicted"/>
<dbReference type="AlphaFoldDB" id="A0A8J2RPE9"/>
<feature type="signal peptide" evidence="1">
    <location>
        <begin position="1"/>
        <end position="31"/>
    </location>
</feature>
<comment type="caution">
    <text evidence="2">The sequence shown here is derived from an EMBL/GenBank/DDBJ whole genome shotgun (WGS) entry which is preliminary data.</text>
</comment>
<dbReference type="PANTHER" id="PTHR11257">
    <property type="entry name" value="CHEMOSENSORY PROTEIN-RELATED"/>
    <property type="match status" value="1"/>
</dbReference>
<sequence>MGQSIFQRRRRMKSTVVVLLVLAALAAAVSAQSSMALENVDVDNVLKNEKLVRRYIDCTLERGRCEQNGRDLKVMIPRVLNEGCSGCTPKQVENSNRIINFMKSNHPGDWAAIEAKYKTG</sequence>
<dbReference type="Pfam" id="PF03392">
    <property type="entry name" value="OS-D"/>
    <property type="match status" value="1"/>
</dbReference>
<dbReference type="Gene3D" id="1.10.2080.10">
    <property type="entry name" value="Insect odorant-binding protein A10/Ejaculatory bulb-specific protein 3"/>
    <property type="match status" value="1"/>
</dbReference>
<dbReference type="SUPFAM" id="SSF100910">
    <property type="entry name" value="Chemosensory protein Csp2"/>
    <property type="match status" value="1"/>
</dbReference>
<dbReference type="InterPro" id="IPR036682">
    <property type="entry name" value="OS_D_A10/PebIII_sf"/>
</dbReference>
<feature type="chain" id="PRO_5035217215" description="Chemosensory protein" evidence="1">
    <location>
        <begin position="32"/>
        <end position="120"/>
    </location>
</feature>
<organism evidence="2 3">
    <name type="scientific">Daphnia galeata</name>
    <dbReference type="NCBI Taxonomy" id="27404"/>
    <lineage>
        <taxon>Eukaryota</taxon>
        <taxon>Metazoa</taxon>
        <taxon>Ecdysozoa</taxon>
        <taxon>Arthropoda</taxon>
        <taxon>Crustacea</taxon>
        <taxon>Branchiopoda</taxon>
        <taxon>Diplostraca</taxon>
        <taxon>Cladocera</taxon>
        <taxon>Anomopoda</taxon>
        <taxon>Daphniidae</taxon>
        <taxon>Daphnia</taxon>
    </lineage>
</organism>
<dbReference type="OrthoDB" id="6344725at2759"/>
<evidence type="ECO:0000313" key="2">
    <source>
        <dbReference type="EMBL" id="CAH0104824.1"/>
    </source>
</evidence>
<evidence type="ECO:0000313" key="3">
    <source>
        <dbReference type="Proteomes" id="UP000789390"/>
    </source>
</evidence>
<dbReference type="EMBL" id="CAKKLH010000157">
    <property type="protein sequence ID" value="CAH0104824.1"/>
    <property type="molecule type" value="Genomic_DNA"/>
</dbReference>
<name>A0A8J2RPE9_9CRUS</name>
<protein>
    <recommendedName>
        <fullName evidence="4">Chemosensory protein</fullName>
    </recommendedName>
</protein>
<keyword evidence="3" id="KW-1185">Reference proteome</keyword>
<evidence type="ECO:0000256" key="1">
    <source>
        <dbReference type="SAM" id="SignalP"/>
    </source>
</evidence>
<dbReference type="InterPro" id="IPR005055">
    <property type="entry name" value="A10/PebIII"/>
</dbReference>
<evidence type="ECO:0008006" key="4">
    <source>
        <dbReference type="Google" id="ProtNLM"/>
    </source>
</evidence>
<reference evidence="2" key="1">
    <citation type="submission" date="2021-11" db="EMBL/GenBank/DDBJ databases">
        <authorList>
            <person name="Schell T."/>
        </authorList>
    </citation>
    <scope>NUCLEOTIDE SEQUENCE</scope>
    <source>
        <strain evidence="2">M5</strain>
    </source>
</reference>
<dbReference type="Proteomes" id="UP000789390">
    <property type="component" value="Unassembled WGS sequence"/>
</dbReference>
<keyword evidence="1" id="KW-0732">Signal</keyword>
<gene>
    <name evidence="2" type="ORF">DGAL_LOCUS7753</name>
</gene>
<dbReference type="PANTHER" id="PTHR11257:SF13">
    <property type="entry name" value="GEO07322P1"/>
    <property type="match status" value="1"/>
</dbReference>